<keyword evidence="2 6" id="KW-0378">Hydrolase</keyword>
<dbReference type="PANTHER" id="PTHR34698">
    <property type="entry name" value="5-OXOPROLINASE SUBUNIT B"/>
    <property type="match status" value="1"/>
</dbReference>
<dbReference type="EMBL" id="CP012333">
    <property type="protein sequence ID" value="AKV04224.1"/>
    <property type="molecule type" value="Genomic_DNA"/>
</dbReference>
<feature type="domain" description="Carboxyltransferase" evidence="5">
    <location>
        <begin position="242"/>
        <end position="486"/>
    </location>
</feature>
<dbReference type="GO" id="GO:0005524">
    <property type="term" value="F:ATP binding"/>
    <property type="evidence" value="ECO:0007669"/>
    <property type="project" value="UniProtKB-KW"/>
</dbReference>
<evidence type="ECO:0000256" key="3">
    <source>
        <dbReference type="ARBA" id="ARBA00022840"/>
    </source>
</evidence>
<accession>A0A0K1QEP5</accession>
<evidence type="ECO:0000256" key="2">
    <source>
        <dbReference type="ARBA" id="ARBA00022801"/>
    </source>
</evidence>
<dbReference type="GO" id="GO:0016787">
    <property type="term" value="F:hydrolase activity"/>
    <property type="evidence" value="ECO:0007669"/>
    <property type="project" value="UniProtKB-KW"/>
</dbReference>
<dbReference type="Pfam" id="PF02682">
    <property type="entry name" value="CT_C_D"/>
    <property type="match status" value="1"/>
</dbReference>
<keyword evidence="1" id="KW-0547">Nucleotide-binding</keyword>
<dbReference type="InterPro" id="IPR003833">
    <property type="entry name" value="CT_C_D"/>
</dbReference>
<dbReference type="InterPro" id="IPR010016">
    <property type="entry name" value="PxpB"/>
</dbReference>
<dbReference type="PANTHER" id="PTHR34698:SF2">
    <property type="entry name" value="5-OXOPROLINASE SUBUNIT B"/>
    <property type="match status" value="1"/>
</dbReference>
<dbReference type="AlphaFoldDB" id="A0A0K1QEP5"/>
<keyword evidence="7" id="KW-1185">Reference proteome</keyword>
<dbReference type="KEGG" id="llu:AKJ09_10887"/>
<proteinExistence type="predicted"/>
<dbReference type="PATRIC" id="fig|1391654.3.peg.11030"/>
<evidence type="ECO:0000256" key="1">
    <source>
        <dbReference type="ARBA" id="ARBA00022741"/>
    </source>
</evidence>
<name>A0A0K1QEP5_9BACT</name>
<dbReference type="InterPro" id="IPR003778">
    <property type="entry name" value="CT_A_B"/>
</dbReference>
<evidence type="ECO:0000313" key="7">
    <source>
        <dbReference type="Proteomes" id="UP000064967"/>
    </source>
</evidence>
<dbReference type="SUPFAM" id="SSF50891">
    <property type="entry name" value="Cyclophilin-like"/>
    <property type="match status" value="2"/>
</dbReference>
<keyword evidence="3" id="KW-0067">ATP-binding</keyword>
<protein>
    <submittedName>
        <fullName evidence="6">Allophanate hydrolase 2 subunit 1</fullName>
    </submittedName>
</protein>
<dbReference type="SMART" id="SM00796">
    <property type="entry name" value="AHS1"/>
    <property type="match status" value="1"/>
</dbReference>
<dbReference type="InterPro" id="IPR029000">
    <property type="entry name" value="Cyclophilin-like_dom_sf"/>
</dbReference>
<feature type="domain" description="Carboxyltransferase" evidence="4">
    <location>
        <begin position="1"/>
        <end position="191"/>
    </location>
</feature>
<dbReference type="Proteomes" id="UP000064967">
    <property type="component" value="Chromosome"/>
</dbReference>
<evidence type="ECO:0000259" key="5">
    <source>
        <dbReference type="SMART" id="SM00797"/>
    </source>
</evidence>
<gene>
    <name evidence="6" type="ORF">AKJ09_10887</name>
</gene>
<dbReference type="SMART" id="SM00797">
    <property type="entry name" value="AHS2"/>
    <property type="match status" value="1"/>
</dbReference>
<dbReference type="STRING" id="1391654.AKJ09_10887"/>
<dbReference type="Pfam" id="PF02626">
    <property type="entry name" value="CT_A_B"/>
    <property type="match status" value="1"/>
</dbReference>
<organism evidence="6 7">
    <name type="scientific">Labilithrix luteola</name>
    <dbReference type="NCBI Taxonomy" id="1391654"/>
    <lineage>
        <taxon>Bacteria</taxon>
        <taxon>Pseudomonadati</taxon>
        <taxon>Myxococcota</taxon>
        <taxon>Polyangia</taxon>
        <taxon>Polyangiales</taxon>
        <taxon>Labilitrichaceae</taxon>
        <taxon>Labilithrix</taxon>
    </lineage>
</organism>
<reference evidence="6 7" key="1">
    <citation type="submission" date="2015-08" db="EMBL/GenBank/DDBJ databases">
        <authorList>
            <person name="Babu N.S."/>
            <person name="Beckwith C.J."/>
            <person name="Beseler K.G."/>
            <person name="Brison A."/>
            <person name="Carone J.V."/>
            <person name="Caskin T.P."/>
            <person name="Diamond M."/>
            <person name="Durham M.E."/>
            <person name="Foxe J.M."/>
            <person name="Go M."/>
            <person name="Henderson B.A."/>
            <person name="Jones I.B."/>
            <person name="McGettigan J.A."/>
            <person name="Micheletti S.J."/>
            <person name="Nasrallah M.E."/>
            <person name="Ortiz D."/>
            <person name="Piller C.R."/>
            <person name="Privatt S.R."/>
            <person name="Schneider S.L."/>
            <person name="Sharp S."/>
            <person name="Smith T.C."/>
            <person name="Stanton J.D."/>
            <person name="Ullery H.E."/>
            <person name="Wilson R.J."/>
            <person name="Serrano M.G."/>
            <person name="Buck G."/>
            <person name="Lee V."/>
            <person name="Wang Y."/>
            <person name="Carvalho R."/>
            <person name="Voegtly L."/>
            <person name="Shi R."/>
            <person name="Duckworth R."/>
            <person name="Johnson A."/>
            <person name="Loviza R."/>
            <person name="Walstead R."/>
            <person name="Shah Z."/>
            <person name="Kiflezghi M."/>
            <person name="Wade K."/>
            <person name="Ball S.L."/>
            <person name="Bradley K.W."/>
            <person name="Asai D.J."/>
            <person name="Bowman C.A."/>
            <person name="Russell D.A."/>
            <person name="Pope W.H."/>
            <person name="Jacobs-Sera D."/>
            <person name="Hendrix R.W."/>
            <person name="Hatfull G.F."/>
        </authorList>
    </citation>
    <scope>NUCLEOTIDE SEQUENCE [LARGE SCALE GENOMIC DNA]</scope>
    <source>
        <strain evidence="6 7">DSM 27648</strain>
    </source>
</reference>
<sequence length="486" mass="50290">MTIELLGDRALRFALPAGADRRALLDDLRSLPGVRDVVLTEARGAVVLSAPQERAAIETAIAARLVSTRAGSHRASAEHRIEVIYDGEDLAALAETLHVGVDDVVAMHAGRDYDVAMLGFLPGFAYLRGLDPRLVVPRRSSPRPRVPEGSLAIAAGYTGIYPFASPGGWLLLGRALDHAAFDERGATLALGDRVRFVPVPARASRPRTPPAAPAPPTGAYLEVGRALGPAILVDGGRPGHMHEGVPAGGALVAGALARANASLGNDDGACGVEIFGSLEVVARGGGVAIADDERGARLLAEGEAAVLGTEGRARARYLAVAGGFDVPLFLGGRGTLPVAKVGGFEGRPLKRGDRLAPRLEAPARIEALSPARPLERAIRVRIGPDDVPAPVVDALLATTFTIAPASDRTGVRLVGPTLPSAEFPSDRPSGPMVHGVIELTPSGPIVLGPDHPTTGGYPIIAVVCHDSLDAFFGQPVGSPVTFVRHG</sequence>
<evidence type="ECO:0000259" key="4">
    <source>
        <dbReference type="SMART" id="SM00796"/>
    </source>
</evidence>
<dbReference type="RefSeq" id="WP_240488895.1">
    <property type="nucleotide sequence ID" value="NZ_CP012333.1"/>
</dbReference>
<dbReference type="Gene3D" id="2.40.100.10">
    <property type="entry name" value="Cyclophilin-like"/>
    <property type="match status" value="2"/>
</dbReference>
<evidence type="ECO:0000313" key="6">
    <source>
        <dbReference type="EMBL" id="AKV04224.1"/>
    </source>
</evidence>